<dbReference type="InterPro" id="IPR003607">
    <property type="entry name" value="HD/PDEase_dom"/>
</dbReference>
<feature type="domain" description="GGDEF" evidence="2">
    <location>
        <begin position="272"/>
        <end position="408"/>
    </location>
</feature>
<dbReference type="SUPFAM" id="SSF109604">
    <property type="entry name" value="HD-domain/PDEase-like"/>
    <property type="match status" value="1"/>
</dbReference>
<dbReference type="InterPro" id="IPR037522">
    <property type="entry name" value="HD_GYP_dom"/>
</dbReference>
<dbReference type="Gene3D" id="1.10.3210.10">
    <property type="entry name" value="Hypothetical protein af1432"/>
    <property type="match status" value="1"/>
</dbReference>
<dbReference type="Proteomes" id="UP001580346">
    <property type="component" value="Unassembled WGS sequence"/>
</dbReference>
<keyword evidence="5" id="KW-1185">Reference proteome</keyword>
<dbReference type="InterPro" id="IPR043128">
    <property type="entry name" value="Rev_trsase/Diguanyl_cyclase"/>
</dbReference>
<dbReference type="InterPro" id="IPR029787">
    <property type="entry name" value="Nucleotide_cyclase"/>
</dbReference>
<reference evidence="4 5" key="1">
    <citation type="submission" date="2024-09" db="EMBL/GenBank/DDBJ databases">
        <title>Paenibacillus zeirhizospherea sp. nov., isolated from surface of the maize (Zea mays) roots in a horticulture field, Hungary.</title>
        <authorList>
            <person name="Marton D."/>
            <person name="Farkas M."/>
            <person name="Bedics A."/>
            <person name="Toth E."/>
            <person name="Tancsics A."/>
            <person name="Boka K."/>
            <person name="Maroti G."/>
            <person name="Kriszt B."/>
            <person name="Cserhati M."/>
        </authorList>
    </citation>
    <scope>NUCLEOTIDE SEQUENCE [LARGE SCALE GENOMIC DNA]</scope>
    <source>
        <strain evidence="4 5">KCTC 33519</strain>
    </source>
</reference>
<accession>A0ABV5AXE7</accession>
<dbReference type="Gene3D" id="3.30.70.270">
    <property type="match status" value="1"/>
</dbReference>
<dbReference type="SMART" id="SM00471">
    <property type="entry name" value="HDc"/>
    <property type="match status" value="1"/>
</dbReference>
<feature type="transmembrane region" description="Helical" evidence="1">
    <location>
        <begin position="147"/>
        <end position="171"/>
    </location>
</feature>
<feature type="transmembrane region" description="Helical" evidence="1">
    <location>
        <begin position="78"/>
        <end position="103"/>
    </location>
</feature>
<evidence type="ECO:0000259" key="2">
    <source>
        <dbReference type="PROSITE" id="PS50887"/>
    </source>
</evidence>
<dbReference type="PROSITE" id="PS51832">
    <property type="entry name" value="HD_GYP"/>
    <property type="match status" value="1"/>
</dbReference>
<keyword evidence="1" id="KW-1133">Transmembrane helix</keyword>
<keyword evidence="1" id="KW-0472">Membrane</keyword>
<protein>
    <submittedName>
        <fullName evidence="4">Diguanylate cyclase</fullName>
        <ecNumber evidence="4">2.7.7.65</ecNumber>
    </submittedName>
</protein>
<gene>
    <name evidence="4" type="ORF">ACE41H_19180</name>
</gene>
<sequence>MRLLKSLHQHITPTGIYAVVICLAGAAIFGYTNKGSFLQYSSLEWVTVYSMLGAVLILEYFTFQLPPASNKQSMDSSVYLACIFVHGSEIAIFILLLTSVIAAIRDYKLSWWKHFINFSIYALSIFSAASVFQWVGGSQGPLNDGYIAAYVLSMLSYFAVNTFTLGLYFYLAYEGSLKQLRRAFVAESLLVYLCTLILSLVLTVLIYHNGILGLVLFLGLSMLLSHAFKKLFDMFRDVEEKSIMDRRTGLYNHSYFENSLESELRTARKDKLPLSLALIDIDDFKKFNDQFGHLKGDQLLGFLGNLLKKETEKTSITASRYGGEEFTLLMPGYSAEQAYEVVNRIRKKLNDSHYEGVEIFPHGCLSFSAGISEYQAGIYDKSQLVDQADKALYYAKRQGKNAVHLSGSYNETEREIDLAQDIRDIEQQLTLFLYKDINAFKHSKRVFKYAMDISEVLGLGQEDKRGFVLGALIHDIGKLEIPWDIMNKKEKLTPEEWRLVKGHVTWGRRIVEANERFEELIPFIELHHERYDGTGYPYGFAGDEIPRLCRMLTIIDSFDAMTTERPYQRTKTFEQALNELRACSGTQFDPELTRIFIRYIKDSHLSSPYIRSLQ</sequence>
<dbReference type="GO" id="GO:0052621">
    <property type="term" value="F:diguanylate cyclase activity"/>
    <property type="evidence" value="ECO:0007669"/>
    <property type="project" value="UniProtKB-EC"/>
</dbReference>
<keyword evidence="4" id="KW-0808">Transferase</keyword>
<dbReference type="Pfam" id="PF00990">
    <property type="entry name" value="GGDEF"/>
    <property type="match status" value="1"/>
</dbReference>
<feature type="transmembrane region" description="Helical" evidence="1">
    <location>
        <begin position="43"/>
        <end position="63"/>
    </location>
</feature>
<evidence type="ECO:0000313" key="5">
    <source>
        <dbReference type="Proteomes" id="UP001580346"/>
    </source>
</evidence>
<keyword evidence="1" id="KW-0812">Transmembrane</keyword>
<feature type="transmembrane region" description="Helical" evidence="1">
    <location>
        <begin position="183"/>
        <end position="205"/>
    </location>
</feature>
<evidence type="ECO:0000259" key="3">
    <source>
        <dbReference type="PROSITE" id="PS51832"/>
    </source>
</evidence>
<keyword evidence="4" id="KW-0548">Nucleotidyltransferase</keyword>
<organism evidence="4 5">
    <name type="scientific">Paenibacillus enshidis</name>
    <dbReference type="NCBI Taxonomy" id="1458439"/>
    <lineage>
        <taxon>Bacteria</taxon>
        <taxon>Bacillati</taxon>
        <taxon>Bacillota</taxon>
        <taxon>Bacilli</taxon>
        <taxon>Bacillales</taxon>
        <taxon>Paenibacillaceae</taxon>
        <taxon>Paenibacillus</taxon>
    </lineage>
</organism>
<dbReference type="PANTHER" id="PTHR43155">
    <property type="entry name" value="CYCLIC DI-GMP PHOSPHODIESTERASE PA4108-RELATED"/>
    <property type="match status" value="1"/>
</dbReference>
<dbReference type="EMBL" id="JBHHMI010000021">
    <property type="protein sequence ID" value="MFB5268889.1"/>
    <property type="molecule type" value="Genomic_DNA"/>
</dbReference>
<dbReference type="PROSITE" id="PS50887">
    <property type="entry name" value="GGDEF"/>
    <property type="match status" value="1"/>
</dbReference>
<evidence type="ECO:0000256" key="1">
    <source>
        <dbReference type="SAM" id="Phobius"/>
    </source>
</evidence>
<dbReference type="NCBIfam" id="TIGR00254">
    <property type="entry name" value="GGDEF"/>
    <property type="match status" value="1"/>
</dbReference>
<evidence type="ECO:0000313" key="4">
    <source>
        <dbReference type="EMBL" id="MFB5268889.1"/>
    </source>
</evidence>
<comment type="caution">
    <text evidence="4">The sequence shown here is derived from an EMBL/GenBank/DDBJ whole genome shotgun (WGS) entry which is preliminary data.</text>
</comment>
<feature type="domain" description="HD-GYP" evidence="3">
    <location>
        <begin position="417"/>
        <end position="612"/>
    </location>
</feature>
<dbReference type="Pfam" id="PF13487">
    <property type="entry name" value="HD_5"/>
    <property type="match status" value="1"/>
</dbReference>
<dbReference type="CDD" id="cd00077">
    <property type="entry name" value="HDc"/>
    <property type="match status" value="1"/>
</dbReference>
<dbReference type="PANTHER" id="PTHR43155:SF2">
    <property type="entry name" value="CYCLIC DI-GMP PHOSPHODIESTERASE PA4108"/>
    <property type="match status" value="1"/>
</dbReference>
<feature type="transmembrane region" description="Helical" evidence="1">
    <location>
        <begin position="12"/>
        <end position="31"/>
    </location>
</feature>
<dbReference type="SUPFAM" id="SSF55073">
    <property type="entry name" value="Nucleotide cyclase"/>
    <property type="match status" value="1"/>
</dbReference>
<dbReference type="CDD" id="cd01949">
    <property type="entry name" value="GGDEF"/>
    <property type="match status" value="1"/>
</dbReference>
<dbReference type="RefSeq" id="WP_375357185.1">
    <property type="nucleotide sequence ID" value="NZ_JBHHMI010000021.1"/>
</dbReference>
<dbReference type="InterPro" id="IPR000160">
    <property type="entry name" value="GGDEF_dom"/>
</dbReference>
<dbReference type="SMART" id="SM00267">
    <property type="entry name" value="GGDEF"/>
    <property type="match status" value="1"/>
</dbReference>
<dbReference type="EC" id="2.7.7.65" evidence="4"/>
<feature type="transmembrane region" description="Helical" evidence="1">
    <location>
        <begin position="115"/>
        <end position="135"/>
    </location>
</feature>
<name>A0ABV5AXE7_9BACL</name>
<proteinExistence type="predicted"/>